<evidence type="ECO:0000313" key="3">
    <source>
        <dbReference type="Proteomes" id="UP000243745"/>
    </source>
</evidence>
<reference evidence="2 3" key="1">
    <citation type="submission" date="2016-10" db="EMBL/GenBank/DDBJ databases">
        <authorList>
            <person name="Varghese N."/>
            <person name="Submissions S."/>
        </authorList>
    </citation>
    <scope>NUCLEOTIDE SEQUENCE [LARGE SCALE GENOMIC DNA]</scope>
    <source>
        <strain evidence="2 3">DSM 1361</strain>
    </source>
</reference>
<dbReference type="GO" id="GO:0016757">
    <property type="term" value="F:glycosyltransferase activity"/>
    <property type="evidence" value="ECO:0007669"/>
    <property type="project" value="InterPro"/>
</dbReference>
<dbReference type="Proteomes" id="UP000243745">
    <property type="component" value="Unassembled WGS sequence"/>
</dbReference>
<evidence type="ECO:0000259" key="1">
    <source>
        <dbReference type="Pfam" id="PF04577"/>
    </source>
</evidence>
<keyword evidence="3" id="KW-1185">Reference proteome</keyword>
<dbReference type="EMBL" id="FOXF01000053">
    <property type="protein sequence ID" value="SFP67355.1"/>
    <property type="molecule type" value="Genomic_DNA"/>
</dbReference>
<dbReference type="Pfam" id="PF04577">
    <property type="entry name" value="Glyco_transf_61"/>
    <property type="match status" value="1"/>
</dbReference>
<proteinExistence type="predicted"/>
<dbReference type="InterPro" id="IPR049625">
    <property type="entry name" value="Glyco_transf_61_cat"/>
</dbReference>
<sequence>MKLNLEYLYDFQKERYKYYSELVLNEKKDLYITEYKNCYTLPARPGSTLFGIGGAVDDKFNEIRDSFILHGKSDAVFFGGKYEFTDNEVEFLKGEYIYLGYIRNHWGHFLVDFCTRLWFLKNTKDQKFIFIVDENRVFSFIPQIQRFIELLGIDPRNIVFCNHIFKIEKLIIPQQSYQTNKYFSKEYSRIFDMVRSNIQPTCNYKKFEKIYYSRKNFYKAKGTEINLDLMDNFFEKNDFNIIYPETLSLDDQIAYINDSNELAMISGTLIHNLVFLDSSRTDKIIYIINKTYIVNIMALDTLKIKNISPIMIDSYYSKYPVSLGFGPFMLSPSICLHKFIKEKGLKIYDPLFNSYDYLIKTISRYELMYQKINFINSQIKFSNPSSDAWNYFDVNNIYMWLNCCSQYELFDKKVYGLYQSSREVSDSLLHVEQKPISSNKIQMVMLDNYLLYSVHVSNFGWTNFSVDSNYVGFLNLNRKIEAFIIKSKFDIHYRCFYNDDGWSSVCQSNEICGTTGKSKKIQGICISTNDESVLLEYRIYQFNNGWSNWVKNNTEIFSKDGFCALEIRIKI</sequence>
<gene>
    <name evidence="2" type="ORF">SAMN02910344_02028</name>
</gene>
<feature type="domain" description="Glycosyltransferase 61 catalytic" evidence="1">
    <location>
        <begin position="106"/>
        <end position="278"/>
    </location>
</feature>
<dbReference type="OrthoDB" id="6326745at2"/>
<evidence type="ECO:0000313" key="2">
    <source>
        <dbReference type="EMBL" id="SFP67355.1"/>
    </source>
</evidence>
<organism evidence="2 3">
    <name type="scientific">Ruminobacter amylophilus</name>
    <dbReference type="NCBI Taxonomy" id="867"/>
    <lineage>
        <taxon>Bacteria</taxon>
        <taxon>Pseudomonadati</taxon>
        <taxon>Pseudomonadota</taxon>
        <taxon>Gammaproteobacteria</taxon>
        <taxon>Aeromonadales</taxon>
        <taxon>Succinivibrionaceae</taxon>
        <taxon>Ruminobacter</taxon>
    </lineage>
</organism>
<dbReference type="AlphaFoldDB" id="A0A662ZJI6"/>
<protein>
    <submittedName>
        <fullName evidence="2">Hydrophobic W protein</fullName>
    </submittedName>
</protein>
<name>A0A662ZJI6_9GAMM</name>
<dbReference type="RefSeq" id="WP_093143358.1">
    <property type="nucleotide sequence ID" value="NZ_FOXF01000053.1"/>
</dbReference>
<accession>A0A662ZJI6</accession>